<dbReference type="GO" id="GO:0005737">
    <property type="term" value="C:cytoplasm"/>
    <property type="evidence" value="ECO:0007669"/>
    <property type="project" value="UniProtKB-UniRule"/>
</dbReference>
<dbReference type="OrthoDB" id="9810298at2"/>
<dbReference type="InterPro" id="IPR022417">
    <property type="entry name" value="Porphobilin_deaminase_N"/>
</dbReference>
<name>A0A239SNF1_9STRE</name>
<accession>A0A239SNF1</accession>
<dbReference type="AlphaFoldDB" id="A0A239SNF1"/>
<evidence type="ECO:0000256" key="2">
    <source>
        <dbReference type="ARBA" id="ARBA00004735"/>
    </source>
</evidence>
<dbReference type="FunFam" id="3.40.190.10:FF:000005">
    <property type="entry name" value="Porphobilinogen deaminase"/>
    <property type="match status" value="1"/>
</dbReference>
<dbReference type="Gene3D" id="3.30.160.40">
    <property type="entry name" value="Porphobilinogen deaminase, C-terminal domain"/>
    <property type="match status" value="1"/>
</dbReference>
<dbReference type="Gene3D" id="3.40.190.10">
    <property type="entry name" value="Periplasmic binding protein-like II"/>
    <property type="match status" value="2"/>
</dbReference>
<dbReference type="RefSeq" id="WP_018373839.1">
    <property type="nucleotide sequence ID" value="NZ_LT906439.1"/>
</dbReference>
<dbReference type="InterPro" id="IPR036803">
    <property type="entry name" value="Porphobilinogen_deaminase_C_sf"/>
</dbReference>
<feature type="domain" description="Porphobilinogen deaminase C-terminal" evidence="10">
    <location>
        <begin position="229"/>
        <end position="292"/>
    </location>
</feature>
<evidence type="ECO:0000259" key="9">
    <source>
        <dbReference type="Pfam" id="PF01379"/>
    </source>
</evidence>
<keyword evidence="12" id="KW-1185">Reference proteome</keyword>
<evidence type="ECO:0000256" key="7">
    <source>
        <dbReference type="ARBA" id="ARBA00048169"/>
    </source>
</evidence>
<proteinExistence type="inferred from homology"/>
<dbReference type="GO" id="GO:0004418">
    <property type="term" value="F:hydroxymethylbilane synthase activity"/>
    <property type="evidence" value="ECO:0007669"/>
    <property type="project" value="UniProtKB-UniRule"/>
</dbReference>
<dbReference type="eggNOG" id="COG0181">
    <property type="taxonomic scope" value="Bacteria"/>
</dbReference>
<comment type="subunit">
    <text evidence="4 8">Monomer.</text>
</comment>
<dbReference type="Pfam" id="PF01379">
    <property type="entry name" value="Porphobil_deam"/>
    <property type="match status" value="1"/>
</dbReference>
<comment type="catalytic activity">
    <reaction evidence="7 8">
        <text>4 porphobilinogen + H2O = hydroxymethylbilane + 4 NH4(+)</text>
        <dbReference type="Rhea" id="RHEA:13185"/>
        <dbReference type="ChEBI" id="CHEBI:15377"/>
        <dbReference type="ChEBI" id="CHEBI:28938"/>
        <dbReference type="ChEBI" id="CHEBI:57845"/>
        <dbReference type="ChEBI" id="CHEBI:58126"/>
        <dbReference type="EC" id="2.5.1.61"/>
    </reaction>
</comment>
<dbReference type="Proteomes" id="UP000215185">
    <property type="component" value="Chromosome 1"/>
</dbReference>
<dbReference type="KEGG" id="smen:SAMEA4412692_0374"/>
<dbReference type="InterPro" id="IPR022418">
    <property type="entry name" value="Porphobilinogen_deaminase_C"/>
</dbReference>
<dbReference type="GO" id="GO:0006782">
    <property type="term" value="P:protoporphyrinogen IX biosynthetic process"/>
    <property type="evidence" value="ECO:0007669"/>
    <property type="project" value="UniProtKB-UniRule"/>
</dbReference>
<dbReference type="EC" id="2.5.1.61" evidence="8"/>
<sequence length="302" mass="33313">MTVIKVGTRNSKLAQTQTKQVLDQIQQFHPEITFELVPYTTKGDRLSHVSLQEIGGKGVFVKEIERALLDKEIDLAIHSLKDMPALLVEGCQIGAIPKREDARDCLIFHQKGMTLERLPKGACVGTSSLRRKVQLLKLRPDLEIRDLRGNIDTRVQKVLDGEYDAIVLAMAGLSRIGWLEDEALPIEVLDVSDCLPAISQGALAIECRQGDMNVLHLLKEVHDKETADEVTLEREVLALMQADCTFPLAALAQKTSSGYQLDAMLATADGTCVYARVSGEKTQNLASQVVEQLEKQGAFGIR</sequence>
<dbReference type="PANTHER" id="PTHR11557">
    <property type="entry name" value="PORPHOBILINOGEN DEAMINASE"/>
    <property type="match status" value="1"/>
</dbReference>
<feature type="domain" description="Porphobilinogen deaminase N-terminal" evidence="9">
    <location>
        <begin position="4"/>
        <end position="214"/>
    </location>
</feature>
<evidence type="ECO:0000256" key="3">
    <source>
        <dbReference type="ARBA" id="ARBA00005638"/>
    </source>
</evidence>
<evidence type="ECO:0000256" key="4">
    <source>
        <dbReference type="ARBA" id="ARBA00011245"/>
    </source>
</evidence>
<comment type="function">
    <text evidence="1 8">Tetrapolymerization of the monopyrrole PBG into the hydroxymethylbilane pre-uroporphyrinogen in several discrete steps.</text>
</comment>
<evidence type="ECO:0000259" key="10">
    <source>
        <dbReference type="Pfam" id="PF03900"/>
    </source>
</evidence>
<feature type="modified residue" description="S-(dipyrrolylmethanemethyl)cysteine" evidence="8">
    <location>
        <position position="244"/>
    </location>
</feature>
<comment type="pathway">
    <text evidence="2">Porphyrin-containing compound metabolism; protoporphyrin-IX biosynthesis; coproporphyrinogen-III from 5-aminolevulinate: step 2/4.</text>
</comment>
<comment type="cofactor">
    <cofactor evidence="8">
        <name>dipyrromethane</name>
        <dbReference type="ChEBI" id="CHEBI:60342"/>
    </cofactor>
    <text evidence="8">Binds 1 dipyrromethane group covalently.</text>
</comment>
<dbReference type="HAMAP" id="MF_00260">
    <property type="entry name" value="Porphobil_deam"/>
    <property type="match status" value="1"/>
</dbReference>
<dbReference type="NCBIfam" id="TIGR00212">
    <property type="entry name" value="hemC"/>
    <property type="match status" value="1"/>
</dbReference>
<dbReference type="SUPFAM" id="SSF53850">
    <property type="entry name" value="Periplasmic binding protein-like II"/>
    <property type="match status" value="1"/>
</dbReference>
<comment type="similarity">
    <text evidence="3 8">Belongs to the HMBS family.</text>
</comment>
<dbReference type="EMBL" id="LT906439">
    <property type="protein sequence ID" value="SNU86782.1"/>
    <property type="molecule type" value="Genomic_DNA"/>
</dbReference>
<dbReference type="FunFam" id="3.40.190.10:FF:000004">
    <property type="entry name" value="Porphobilinogen deaminase"/>
    <property type="match status" value="1"/>
</dbReference>
<keyword evidence="5 8" id="KW-0808">Transferase</keyword>
<dbReference type="PANTHER" id="PTHR11557:SF0">
    <property type="entry name" value="PORPHOBILINOGEN DEAMINASE"/>
    <property type="match status" value="1"/>
</dbReference>
<organism evidence="11 12">
    <name type="scientific">Streptococcus merionis</name>
    <dbReference type="NCBI Taxonomy" id="400065"/>
    <lineage>
        <taxon>Bacteria</taxon>
        <taxon>Bacillati</taxon>
        <taxon>Bacillota</taxon>
        <taxon>Bacilli</taxon>
        <taxon>Lactobacillales</taxon>
        <taxon>Streptococcaceae</taxon>
        <taxon>Streptococcus</taxon>
    </lineage>
</organism>
<dbReference type="Pfam" id="PF03900">
    <property type="entry name" value="Porphobil_deamC"/>
    <property type="match status" value="1"/>
</dbReference>
<keyword evidence="6 8" id="KW-0627">Porphyrin biosynthesis</keyword>
<dbReference type="SUPFAM" id="SSF54782">
    <property type="entry name" value="Porphobilinogen deaminase (hydroxymethylbilane synthase), C-terminal domain"/>
    <property type="match status" value="1"/>
</dbReference>
<gene>
    <name evidence="8 11" type="primary">hemC</name>
    <name evidence="11" type="ORF">SAMEA4412692_00374</name>
</gene>
<dbReference type="InterPro" id="IPR000860">
    <property type="entry name" value="HemC"/>
</dbReference>
<dbReference type="STRING" id="1123308.GCA_000380085_01288"/>
<reference evidence="11 12" key="1">
    <citation type="submission" date="2017-06" db="EMBL/GenBank/DDBJ databases">
        <authorList>
            <consortium name="Pathogen Informatics"/>
        </authorList>
    </citation>
    <scope>NUCLEOTIDE SEQUENCE [LARGE SCALE GENOMIC DNA]</scope>
    <source>
        <strain evidence="11 12">NCTC13788</strain>
    </source>
</reference>
<dbReference type="PIRSF" id="PIRSF001438">
    <property type="entry name" value="4pyrrol_synth_OHMeBilane_synth"/>
    <property type="match status" value="1"/>
</dbReference>
<evidence type="ECO:0000313" key="12">
    <source>
        <dbReference type="Proteomes" id="UP000215185"/>
    </source>
</evidence>
<evidence type="ECO:0000256" key="1">
    <source>
        <dbReference type="ARBA" id="ARBA00002869"/>
    </source>
</evidence>
<evidence type="ECO:0000256" key="8">
    <source>
        <dbReference type="HAMAP-Rule" id="MF_00260"/>
    </source>
</evidence>
<protein>
    <recommendedName>
        <fullName evidence="8">Porphobilinogen deaminase</fullName>
        <shortName evidence="8">PBG</shortName>
        <ecNumber evidence="8">2.5.1.61</ecNumber>
    </recommendedName>
    <alternativeName>
        <fullName evidence="8">Hydroxymethylbilane synthase</fullName>
        <shortName evidence="8">HMBS</shortName>
    </alternativeName>
    <alternativeName>
        <fullName evidence="8">Pre-uroporphyrinogen synthase</fullName>
    </alternativeName>
</protein>
<evidence type="ECO:0000313" key="11">
    <source>
        <dbReference type="EMBL" id="SNU86782.1"/>
    </source>
</evidence>
<evidence type="ECO:0000256" key="6">
    <source>
        <dbReference type="ARBA" id="ARBA00023244"/>
    </source>
</evidence>
<dbReference type="PRINTS" id="PR00151">
    <property type="entry name" value="PORPHBDMNASE"/>
</dbReference>
<comment type="miscellaneous">
    <text evidence="8">The porphobilinogen subunits are added to the dipyrromethane group.</text>
</comment>
<evidence type="ECO:0000256" key="5">
    <source>
        <dbReference type="ARBA" id="ARBA00022679"/>
    </source>
</evidence>